<evidence type="ECO:0000313" key="1">
    <source>
        <dbReference type="EMBL" id="EHL30113.1"/>
    </source>
</evidence>
<dbReference type="Proteomes" id="UP000002770">
    <property type="component" value="Unassembled WGS sequence"/>
</dbReference>
<dbReference type="InParanoid" id="G9ERE4"/>
<protein>
    <submittedName>
        <fullName evidence="1">Uncharacterized protein</fullName>
    </submittedName>
</protein>
<accession>G9ERE4</accession>
<dbReference type="RefSeq" id="WP_006871750.1">
    <property type="nucleotide sequence ID" value="NZ_JH413835.1"/>
</dbReference>
<dbReference type="OrthoDB" id="5650782at2"/>
<evidence type="ECO:0000313" key="2">
    <source>
        <dbReference type="Proteomes" id="UP000002770"/>
    </source>
</evidence>
<sequence length="327" mass="38192">MWHIELLKHLARQICKTNKKEATLFVEYLFFLLDHLYGKKPFEALMLMGIIKDLFFFAKKNESRDISLSDFSRLCIGLVIVHTKAAYDLHVGNKTFIKLIKNKKIFAALSKQYKMERQDSEYGSFFSYASQYNSIPDIFYINMLTKIEREVLGQLKYKVSCAIYPFSYVMCALLLQIRHQFDVTTDLLNFLLPYLGCNDEFDEFIGAIGNFQDLQYCIDDIYMQLKSYVAQSKNANYCTYLFPVFSLRHGHEVASIMKQIKRHELSDVDSILARLNQIKIIDVDDKLAELIHSLEILYGTRNEDNYMIEVSGALEMATDCRLNFIIY</sequence>
<name>G9ERE4_9GAMM</name>
<proteinExistence type="predicted"/>
<dbReference type="HOGENOM" id="CLU_849392_0_0_6"/>
<dbReference type="eggNOG" id="ENOG5031EF7">
    <property type="taxonomic scope" value="Bacteria"/>
</dbReference>
<gene>
    <name evidence="1" type="ORF">LDG_7857</name>
</gene>
<dbReference type="EMBL" id="JH413835">
    <property type="protein sequence ID" value="EHL30113.1"/>
    <property type="molecule type" value="Genomic_DNA"/>
</dbReference>
<keyword evidence="2" id="KW-1185">Reference proteome</keyword>
<dbReference type="AlphaFoldDB" id="G9ERE4"/>
<reference evidence="1 2" key="1">
    <citation type="journal article" date="2011" name="BMC Genomics">
        <title>Insight into cross-talk between intra-amoebal pathogens.</title>
        <authorList>
            <person name="Gimenez G."/>
            <person name="Bertelli C."/>
            <person name="Moliner C."/>
            <person name="Robert C."/>
            <person name="Raoult D."/>
            <person name="Fournier P.E."/>
            <person name="Greub G."/>
        </authorList>
    </citation>
    <scope>NUCLEOTIDE SEQUENCE [LARGE SCALE GENOMIC DNA]</scope>
    <source>
        <strain evidence="1 2">LLAP12</strain>
    </source>
</reference>
<organism evidence="1 2">
    <name type="scientific">Legionella drancourtii LLAP12</name>
    <dbReference type="NCBI Taxonomy" id="658187"/>
    <lineage>
        <taxon>Bacteria</taxon>
        <taxon>Pseudomonadati</taxon>
        <taxon>Pseudomonadota</taxon>
        <taxon>Gammaproteobacteria</taxon>
        <taxon>Legionellales</taxon>
        <taxon>Legionellaceae</taxon>
        <taxon>Legionella</taxon>
    </lineage>
</organism>